<protein>
    <submittedName>
        <fullName evidence="4">GldG family protein</fullName>
    </submittedName>
</protein>
<dbReference type="Proteomes" id="UP001172083">
    <property type="component" value="Unassembled WGS sequence"/>
</dbReference>
<keyword evidence="1" id="KW-1133">Transmembrane helix</keyword>
<dbReference type="Pfam" id="PF23357">
    <property type="entry name" value="DUF7088"/>
    <property type="match status" value="1"/>
</dbReference>
<name>A0ABT8L2C8_9BACT</name>
<comment type="caution">
    <text evidence="4">The sequence shown here is derived from an EMBL/GenBank/DDBJ whole genome shotgun (WGS) entry which is preliminary data.</text>
</comment>
<feature type="domain" description="ABC-type uncharacterised transport system" evidence="2">
    <location>
        <begin position="173"/>
        <end position="413"/>
    </location>
</feature>
<accession>A0ABT8L2C8</accession>
<evidence type="ECO:0000259" key="2">
    <source>
        <dbReference type="Pfam" id="PF09822"/>
    </source>
</evidence>
<reference evidence="4" key="1">
    <citation type="submission" date="2023-06" db="EMBL/GenBank/DDBJ databases">
        <title>Genomic of Agaribacillus aureum.</title>
        <authorList>
            <person name="Wang G."/>
        </authorList>
    </citation>
    <scope>NUCLEOTIDE SEQUENCE</scope>
    <source>
        <strain evidence="4">BMA12</strain>
    </source>
</reference>
<evidence type="ECO:0000313" key="4">
    <source>
        <dbReference type="EMBL" id="MDN5210423.1"/>
    </source>
</evidence>
<dbReference type="InterPro" id="IPR055396">
    <property type="entry name" value="DUF7088"/>
</dbReference>
<sequence length="502" mass="55736">MRTRKSYYNSVLLIIGILLLTNILSNDYFFRLDFTKNKRYTLSTATEDIVENLLEPVTVKAYFSENLPPNIAQTRQDFKDLLLEYASLSDGNLVYEFINPNETPEKEQEAAQSGINPVMINVREKDQMKQQKAFMGAVIEMGEQKDAIPFMQPGEAMEYALTSSIKKLSIADKPSVALIQGHGEAATTDMLQVAQSLSVLYSFEDLTITDTTDIPDRIKTIAIVAPKDTIPASHLAKIDDYLSRGGKVLVALNKVDGNLQNAYGSSIYTGLTGWLKNKGVTVENQFLIDASCASISVQQQQGPFTFQSQIQFPYLPILNNFADHPITKGLETVILPFASPLTFSGDSTVNFTPLAFSSDQSGTSAVPTYFDIQKQWTESDFPLQRLVVAGAMETNGIAQLVVIGDGDFAVNTRNGGEPQAVQPDNISLFVNSIDWLSDDTGLIDLRTKGVTSRPLDQLEESTQATLKYTNFLLPILAVIIYGIIRFQRQRILRIKRMEVSYE</sequence>
<feature type="transmembrane region" description="Helical" evidence="1">
    <location>
        <begin position="468"/>
        <end position="486"/>
    </location>
</feature>
<evidence type="ECO:0000259" key="3">
    <source>
        <dbReference type="Pfam" id="PF23357"/>
    </source>
</evidence>
<dbReference type="Pfam" id="PF09822">
    <property type="entry name" value="ABC_transp_aux"/>
    <property type="match status" value="1"/>
</dbReference>
<keyword evidence="1" id="KW-0472">Membrane</keyword>
<evidence type="ECO:0000313" key="5">
    <source>
        <dbReference type="Proteomes" id="UP001172083"/>
    </source>
</evidence>
<keyword evidence="5" id="KW-1185">Reference proteome</keyword>
<dbReference type="RefSeq" id="WP_346755767.1">
    <property type="nucleotide sequence ID" value="NZ_JAUJEB010000001.1"/>
</dbReference>
<gene>
    <name evidence="4" type="ORF">QQ020_00140</name>
</gene>
<dbReference type="InterPro" id="IPR019196">
    <property type="entry name" value="ABC_transp_unknown"/>
</dbReference>
<keyword evidence="1" id="KW-0812">Transmembrane</keyword>
<organism evidence="4 5">
    <name type="scientific">Agaribacillus aureus</name>
    <dbReference type="NCBI Taxonomy" id="3051825"/>
    <lineage>
        <taxon>Bacteria</taxon>
        <taxon>Pseudomonadati</taxon>
        <taxon>Bacteroidota</taxon>
        <taxon>Cytophagia</taxon>
        <taxon>Cytophagales</taxon>
        <taxon>Splendidivirgaceae</taxon>
        <taxon>Agaribacillus</taxon>
    </lineage>
</organism>
<proteinExistence type="predicted"/>
<evidence type="ECO:0000256" key="1">
    <source>
        <dbReference type="SAM" id="Phobius"/>
    </source>
</evidence>
<dbReference type="EMBL" id="JAUJEB010000001">
    <property type="protein sequence ID" value="MDN5210423.1"/>
    <property type="molecule type" value="Genomic_DNA"/>
</dbReference>
<feature type="domain" description="DUF7088" evidence="3">
    <location>
        <begin position="36"/>
        <end position="140"/>
    </location>
</feature>